<reference evidence="2" key="1">
    <citation type="submission" date="2023-07" db="EMBL/GenBank/DDBJ databases">
        <authorList>
            <consortium name="CYATHOMIX"/>
        </authorList>
    </citation>
    <scope>NUCLEOTIDE SEQUENCE</scope>
    <source>
        <strain evidence="2">N/A</strain>
    </source>
</reference>
<dbReference type="Proteomes" id="UP001176961">
    <property type="component" value="Unassembled WGS sequence"/>
</dbReference>
<evidence type="ECO:0000256" key="1">
    <source>
        <dbReference type="ARBA" id="ARBA00022900"/>
    </source>
</evidence>
<dbReference type="CDD" id="cd19941">
    <property type="entry name" value="TIL"/>
    <property type="match status" value="1"/>
</dbReference>
<dbReference type="EMBL" id="CATQJL010000001">
    <property type="protein sequence ID" value="CAJ0588027.1"/>
    <property type="molecule type" value="Genomic_DNA"/>
</dbReference>
<evidence type="ECO:0000313" key="3">
    <source>
        <dbReference type="Proteomes" id="UP001176961"/>
    </source>
</evidence>
<keyword evidence="3" id="KW-1185">Reference proteome</keyword>
<sequence length="179" mass="19955">MLKILESSRFSNTSLFSYQSSPLLRRVSIACLPGFHCEETPNGLRCVRDSAPALPNQWLCNSIKCSEVETCEIFSDGPRCISTHGLCAAIYCTKGKCVEYGNTFGCFDTNCGLHEEFKTCAACEQTCRHRQKTCASKCLPPSCQCIDGYLRHHGKCVPADNCKNLVALTRIWKKTLEVR</sequence>
<accession>A0AA36DI33</accession>
<dbReference type="GO" id="GO:0004867">
    <property type="term" value="F:serine-type endopeptidase inhibitor activity"/>
    <property type="evidence" value="ECO:0007669"/>
    <property type="project" value="UniProtKB-KW"/>
</dbReference>
<dbReference type="Gene3D" id="2.10.25.10">
    <property type="entry name" value="Laminin"/>
    <property type="match status" value="1"/>
</dbReference>
<gene>
    <name evidence="2" type="ORF">CYNAS_LOCUS10</name>
</gene>
<proteinExistence type="predicted"/>
<protein>
    <recommendedName>
        <fullName evidence="4">TIL domain-containing protein</fullName>
    </recommendedName>
</protein>
<dbReference type="InterPro" id="IPR036084">
    <property type="entry name" value="Ser_inhib-like_sf"/>
</dbReference>
<evidence type="ECO:0000313" key="2">
    <source>
        <dbReference type="EMBL" id="CAJ0588027.1"/>
    </source>
</evidence>
<evidence type="ECO:0008006" key="4">
    <source>
        <dbReference type="Google" id="ProtNLM"/>
    </source>
</evidence>
<dbReference type="SUPFAM" id="SSF57567">
    <property type="entry name" value="Serine protease inhibitors"/>
    <property type="match status" value="1"/>
</dbReference>
<keyword evidence="1" id="KW-0646">Protease inhibitor</keyword>
<dbReference type="AlphaFoldDB" id="A0AA36DI33"/>
<name>A0AA36DI33_CYLNA</name>
<comment type="caution">
    <text evidence="2">The sequence shown here is derived from an EMBL/GenBank/DDBJ whole genome shotgun (WGS) entry which is preliminary data.</text>
</comment>
<keyword evidence="1" id="KW-0722">Serine protease inhibitor</keyword>
<organism evidence="2 3">
    <name type="scientific">Cylicocyclus nassatus</name>
    <name type="common">Nematode worm</name>
    <dbReference type="NCBI Taxonomy" id="53992"/>
    <lineage>
        <taxon>Eukaryota</taxon>
        <taxon>Metazoa</taxon>
        <taxon>Ecdysozoa</taxon>
        <taxon>Nematoda</taxon>
        <taxon>Chromadorea</taxon>
        <taxon>Rhabditida</taxon>
        <taxon>Rhabditina</taxon>
        <taxon>Rhabditomorpha</taxon>
        <taxon>Strongyloidea</taxon>
        <taxon>Strongylidae</taxon>
        <taxon>Cylicocyclus</taxon>
    </lineage>
</organism>